<reference evidence="1" key="1">
    <citation type="submission" date="2022-06" db="EMBL/GenBank/DDBJ databases">
        <authorList>
            <person name="Legras J.-L."/>
            <person name="Devillers H."/>
            <person name="Grondin C."/>
        </authorList>
    </citation>
    <scope>NUCLEOTIDE SEQUENCE</scope>
    <source>
        <strain evidence="1">CLIB 1444</strain>
    </source>
</reference>
<proteinExistence type="predicted"/>
<protein>
    <submittedName>
        <fullName evidence="1">Uncharacterized protein</fullName>
    </submittedName>
</protein>
<keyword evidence="2" id="KW-1185">Reference proteome</keyword>
<accession>A0ACA9YDR1</accession>
<evidence type="ECO:0000313" key="1">
    <source>
        <dbReference type="EMBL" id="CAH6723216.1"/>
    </source>
</evidence>
<evidence type="ECO:0000313" key="2">
    <source>
        <dbReference type="Proteomes" id="UP001152531"/>
    </source>
</evidence>
<name>A0ACA9YDR1_9ASCO</name>
<organism evidence="1 2">
    <name type="scientific">[Candida] jaroonii</name>
    <dbReference type="NCBI Taxonomy" id="467808"/>
    <lineage>
        <taxon>Eukaryota</taxon>
        <taxon>Fungi</taxon>
        <taxon>Dikarya</taxon>
        <taxon>Ascomycota</taxon>
        <taxon>Saccharomycotina</taxon>
        <taxon>Pichiomycetes</taxon>
        <taxon>Debaryomycetaceae</taxon>
        <taxon>Yamadazyma</taxon>
    </lineage>
</organism>
<gene>
    <name evidence="1" type="ORF">CLIB1444_13S02938</name>
</gene>
<dbReference type="Proteomes" id="UP001152531">
    <property type="component" value="Unassembled WGS sequence"/>
</dbReference>
<sequence>MKVFKHLVFYALVCAGNSIPLIRRHLDFQENYGVSVENNDKDLEGFRNFIDLDKKDAVYLANTREQKQFVINDINDLGSTRKSLFNNNYSFHERSTGNNYRVKDDKLFKYDAITSQLDVTEVKLTAQGSCMDMTKGPGGSLSHSIEVSGSFDINFDFSVGFQIFFLSFSFGVEFKPAISVAYSTSGSCDIKEGEYGRLVTYLQTAHSPDLLEKEMVLQSGKFVETGNEQIIPGIDFYIDLTPVFQCERSLIPC</sequence>
<dbReference type="EMBL" id="CALSDN010000013">
    <property type="protein sequence ID" value="CAH6723216.1"/>
    <property type="molecule type" value="Genomic_DNA"/>
</dbReference>
<comment type="caution">
    <text evidence="1">The sequence shown here is derived from an EMBL/GenBank/DDBJ whole genome shotgun (WGS) entry which is preliminary data.</text>
</comment>